<feature type="non-terminal residue" evidence="2">
    <location>
        <position position="1"/>
    </location>
</feature>
<sequence>VEIKSADVVINELKPRLEAFEKKYRLTSDEMVTKVRQDPAFETEEICIWLHDYRKLQIVANGHGRIGTGGTHTKNTNKSMITA</sequence>
<organism evidence="2">
    <name type="scientific">marine sediment metagenome</name>
    <dbReference type="NCBI Taxonomy" id="412755"/>
    <lineage>
        <taxon>unclassified sequences</taxon>
        <taxon>metagenomes</taxon>
        <taxon>ecological metagenomes</taxon>
    </lineage>
</organism>
<comment type="caution">
    <text evidence="2">The sequence shown here is derived from an EMBL/GenBank/DDBJ whole genome shotgun (WGS) entry which is preliminary data.</text>
</comment>
<dbReference type="EMBL" id="BARV01015348">
    <property type="protein sequence ID" value="GAI29751.1"/>
    <property type="molecule type" value="Genomic_DNA"/>
</dbReference>
<dbReference type="AlphaFoldDB" id="X1NHR7"/>
<proteinExistence type="predicted"/>
<feature type="region of interest" description="Disordered" evidence="1">
    <location>
        <begin position="64"/>
        <end position="83"/>
    </location>
</feature>
<name>X1NHR7_9ZZZZ</name>
<accession>X1NHR7</accession>
<protein>
    <submittedName>
        <fullName evidence="2">Uncharacterized protein</fullName>
    </submittedName>
</protein>
<evidence type="ECO:0000313" key="2">
    <source>
        <dbReference type="EMBL" id="GAI29751.1"/>
    </source>
</evidence>
<reference evidence="2" key="1">
    <citation type="journal article" date="2014" name="Front. Microbiol.">
        <title>High frequency of phylogenetically diverse reductive dehalogenase-homologous genes in deep subseafloor sedimentary metagenomes.</title>
        <authorList>
            <person name="Kawai M."/>
            <person name="Futagami T."/>
            <person name="Toyoda A."/>
            <person name="Takaki Y."/>
            <person name="Nishi S."/>
            <person name="Hori S."/>
            <person name="Arai W."/>
            <person name="Tsubouchi T."/>
            <person name="Morono Y."/>
            <person name="Uchiyama I."/>
            <person name="Ito T."/>
            <person name="Fujiyama A."/>
            <person name="Inagaki F."/>
            <person name="Takami H."/>
        </authorList>
    </citation>
    <scope>NUCLEOTIDE SEQUENCE</scope>
    <source>
        <strain evidence="2">Expedition CK06-06</strain>
    </source>
</reference>
<evidence type="ECO:0000256" key="1">
    <source>
        <dbReference type="SAM" id="MobiDB-lite"/>
    </source>
</evidence>
<feature type="compositionally biased region" description="Low complexity" evidence="1">
    <location>
        <begin position="71"/>
        <end position="83"/>
    </location>
</feature>
<gene>
    <name evidence="2" type="ORF">S06H3_26546</name>
</gene>